<feature type="disulfide bond" evidence="6">
    <location>
        <begin position="91"/>
        <end position="100"/>
    </location>
</feature>
<dbReference type="Pfam" id="PF00008">
    <property type="entry name" value="EGF"/>
    <property type="match status" value="1"/>
</dbReference>
<evidence type="ECO:0000256" key="4">
    <source>
        <dbReference type="ARBA" id="ARBA00023157"/>
    </source>
</evidence>
<accession>A0A8J1XL93</accession>
<protein>
    <submittedName>
        <fullName evidence="7">Uncharacterized protein</fullName>
    </submittedName>
</protein>
<dbReference type="GO" id="GO:0005509">
    <property type="term" value="F:calcium ion binding"/>
    <property type="evidence" value="ECO:0007669"/>
    <property type="project" value="InterPro"/>
</dbReference>
<keyword evidence="1 6" id="KW-0245">EGF-like domain</keyword>
<dbReference type="InterPro" id="IPR036465">
    <property type="entry name" value="vWFA_dom_sf"/>
</dbReference>
<dbReference type="InterPro" id="IPR013032">
    <property type="entry name" value="EGF-like_CS"/>
</dbReference>
<dbReference type="PROSITE" id="PS50026">
    <property type="entry name" value="EGF_3"/>
    <property type="match status" value="4"/>
</dbReference>
<dbReference type="Pfam" id="PF12661">
    <property type="entry name" value="hEGF"/>
    <property type="match status" value="1"/>
</dbReference>
<dbReference type="EMBL" id="CAIIXF020000002">
    <property type="protein sequence ID" value="CAH1776672.1"/>
    <property type="molecule type" value="Genomic_DNA"/>
</dbReference>
<keyword evidence="2" id="KW-0732">Signal</keyword>
<evidence type="ECO:0000256" key="2">
    <source>
        <dbReference type="ARBA" id="ARBA00022729"/>
    </source>
</evidence>
<dbReference type="InterPro" id="IPR000742">
    <property type="entry name" value="EGF"/>
</dbReference>
<dbReference type="SMART" id="SM00179">
    <property type="entry name" value="EGF_CA"/>
    <property type="match status" value="4"/>
</dbReference>
<keyword evidence="4 6" id="KW-1015">Disulfide bond</keyword>
<dbReference type="SMART" id="SM00181">
    <property type="entry name" value="EGF"/>
    <property type="match status" value="4"/>
</dbReference>
<dbReference type="InterPro" id="IPR049883">
    <property type="entry name" value="NOTCH1_EGF-like"/>
</dbReference>
<dbReference type="FunFam" id="2.10.25.10:FF:000122">
    <property type="entry name" value="Protein crumbs homolog 2"/>
    <property type="match status" value="1"/>
</dbReference>
<dbReference type="Gene3D" id="2.10.25.10">
    <property type="entry name" value="Laminin"/>
    <property type="match status" value="4"/>
</dbReference>
<organism evidence="7 8">
    <name type="scientific">Owenia fusiformis</name>
    <name type="common">Polychaete worm</name>
    <dbReference type="NCBI Taxonomy" id="6347"/>
    <lineage>
        <taxon>Eukaryota</taxon>
        <taxon>Metazoa</taxon>
        <taxon>Spiralia</taxon>
        <taxon>Lophotrochozoa</taxon>
        <taxon>Annelida</taxon>
        <taxon>Polychaeta</taxon>
        <taxon>Sedentaria</taxon>
        <taxon>Canalipalpata</taxon>
        <taxon>Sabellida</taxon>
        <taxon>Oweniida</taxon>
        <taxon>Oweniidae</taxon>
        <taxon>Owenia</taxon>
    </lineage>
</organism>
<dbReference type="OrthoDB" id="4062651at2759"/>
<dbReference type="Pfam" id="PF07645">
    <property type="entry name" value="EGF_CA"/>
    <property type="match status" value="1"/>
</dbReference>
<evidence type="ECO:0000256" key="6">
    <source>
        <dbReference type="PROSITE-ProRule" id="PRU00076"/>
    </source>
</evidence>
<keyword evidence="5" id="KW-0325">Glycoprotein</keyword>
<keyword evidence="3" id="KW-0677">Repeat</keyword>
<dbReference type="PROSITE" id="PS00022">
    <property type="entry name" value="EGF_1"/>
    <property type="match status" value="1"/>
</dbReference>
<dbReference type="AlphaFoldDB" id="A0A8J1XL93"/>
<evidence type="ECO:0000256" key="5">
    <source>
        <dbReference type="ARBA" id="ARBA00023180"/>
    </source>
</evidence>
<dbReference type="Gene3D" id="3.40.50.410">
    <property type="entry name" value="von Willebrand factor, type A domain"/>
    <property type="match status" value="1"/>
</dbReference>
<dbReference type="PANTHER" id="PTHR24049">
    <property type="entry name" value="CRUMBS FAMILY MEMBER"/>
    <property type="match status" value="1"/>
</dbReference>
<dbReference type="PROSITE" id="PS01187">
    <property type="entry name" value="EGF_CA"/>
    <property type="match status" value="2"/>
</dbReference>
<dbReference type="CDD" id="cd00054">
    <property type="entry name" value="EGF_CA"/>
    <property type="match status" value="4"/>
</dbReference>
<evidence type="ECO:0000313" key="7">
    <source>
        <dbReference type="EMBL" id="CAH1776672.1"/>
    </source>
</evidence>
<dbReference type="PROSITE" id="PS00010">
    <property type="entry name" value="ASX_HYDROXYL"/>
    <property type="match status" value="3"/>
</dbReference>
<dbReference type="SUPFAM" id="SSF57196">
    <property type="entry name" value="EGF/Laminin"/>
    <property type="match status" value="3"/>
</dbReference>
<dbReference type="InterPro" id="IPR018097">
    <property type="entry name" value="EGF_Ca-bd_CS"/>
</dbReference>
<evidence type="ECO:0000256" key="1">
    <source>
        <dbReference type="ARBA" id="ARBA00022536"/>
    </source>
</evidence>
<dbReference type="InterPro" id="IPR000152">
    <property type="entry name" value="EGF-type_Asp/Asn_hydroxyl_site"/>
</dbReference>
<dbReference type="PROSITE" id="PS50234">
    <property type="entry name" value="VWFA"/>
    <property type="match status" value="1"/>
</dbReference>
<evidence type="ECO:0000313" key="8">
    <source>
        <dbReference type="Proteomes" id="UP000749559"/>
    </source>
</evidence>
<dbReference type="InterPro" id="IPR051022">
    <property type="entry name" value="Notch_Cell-Fate_Det"/>
</dbReference>
<proteinExistence type="predicted"/>
<sequence>MSNDEVPSEEISNDVFNEDGGDNGCIIENKDISYVINCSKIRQLLSVVCIFIVAVTIAVPVELLRKNECDPTPCLNDGTCFDGVNSYLCDCKSGFRGTNCEEDINECLEDPTSCMANAYCLNRYGSFECDCEVGYELVDGDEPACVDVDECKNVKCANHATCEDKVNAYACTCNPGYSGNGTTECLELNECESSPCVSNETCTDGINGYTCDSGGETGPTCDTGMPPLDIWYIIDRSASMDGPTIEAVKDFLLKLSSWIYKHLSRNTWIGAVSYNDKIHPEFDIGPRSLSSLKLELNDIPNTTEMGDYTQSALEYARTKIEYLDREKRRQINTNLIILLTNGATNVKPYVANDSTIQDKYSHLAITEAAKLKPDLDLMIIGLPHKVALRLVQSEDVNQAQLGRAILDAAKNEWNAMIKAVYQSDRAKLHSNIFTLNYVNELLQLDVFGYISQEVCRLASKRKKLGSRAESVGPR</sequence>
<reference evidence="7" key="1">
    <citation type="submission" date="2022-03" db="EMBL/GenBank/DDBJ databases">
        <authorList>
            <person name="Martin C."/>
        </authorList>
    </citation>
    <scope>NUCLEOTIDE SEQUENCE</scope>
</reference>
<dbReference type="Pfam" id="PF00092">
    <property type="entry name" value="VWA"/>
    <property type="match status" value="1"/>
</dbReference>
<name>A0A8J1XL93_OWEFU</name>
<dbReference type="InterPro" id="IPR001881">
    <property type="entry name" value="EGF-like_Ca-bd_dom"/>
</dbReference>
<gene>
    <name evidence="7" type="ORF">OFUS_LOCUS3826</name>
</gene>
<dbReference type="SUPFAM" id="SSF53300">
    <property type="entry name" value="vWA-like"/>
    <property type="match status" value="1"/>
</dbReference>
<comment type="caution">
    <text evidence="7">The sequence shown here is derived from an EMBL/GenBank/DDBJ whole genome shotgun (WGS) entry which is preliminary data.</text>
</comment>
<dbReference type="PROSITE" id="PS01186">
    <property type="entry name" value="EGF_2"/>
    <property type="match status" value="2"/>
</dbReference>
<evidence type="ECO:0000256" key="3">
    <source>
        <dbReference type="ARBA" id="ARBA00022737"/>
    </source>
</evidence>
<dbReference type="InterPro" id="IPR002035">
    <property type="entry name" value="VWF_A"/>
</dbReference>
<dbReference type="Proteomes" id="UP000749559">
    <property type="component" value="Unassembled WGS sequence"/>
</dbReference>
<keyword evidence="8" id="KW-1185">Reference proteome</keyword>
<dbReference type="SMART" id="SM00327">
    <property type="entry name" value="VWA"/>
    <property type="match status" value="1"/>
</dbReference>
<comment type="caution">
    <text evidence="6">Lacks conserved residue(s) required for the propagation of feature annotation.</text>
</comment>